<evidence type="ECO:0000313" key="3">
    <source>
        <dbReference type="Proteomes" id="UP000465221"/>
    </source>
</evidence>
<evidence type="ECO:0000313" key="2">
    <source>
        <dbReference type="EMBL" id="GFF49024.1"/>
    </source>
</evidence>
<proteinExistence type="predicted"/>
<protein>
    <submittedName>
        <fullName evidence="2">Uncharacterized protein</fullName>
    </submittedName>
</protein>
<dbReference type="EMBL" id="BLKC01000077">
    <property type="protein sequence ID" value="GFF49024.1"/>
    <property type="molecule type" value="Genomic_DNA"/>
</dbReference>
<reference evidence="2 3" key="1">
    <citation type="submission" date="2020-01" db="EMBL/GenBank/DDBJ databases">
        <title>Draft genome sequence of Aspergillus udagawae IFM 46972.</title>
        <authorList>
            <person name="Takahashi H."/>
            <person name="Yaguchi T."/>
        </authorList>
    </citation>
    <scope>NUCLEOTIDE SEQUENCE [LARGE SCALE GENOMIC DNA]</scope>
    <source>
        <strain evidence="2 3">IFM 46972</strain>
    </source>
</reference>
<evidence type="ECO:0000256" key="1">
    <source>
        <dbReference type="SAM" id="MobiDB-lite"/>
    </source>
</evidence>
<feature type="region of interest" description="Disordered" evidence="1">
    <location>
        <begin position="140"/>
        <end position="162"/>
    </location>
</feature>
<sequence length="162" mass="18255">MFEVNNQYQQSLLDLAIGHDTHFAIDFYAYDARSSGEWNVVGPCASRSTFERVYKFVRDRHPQLLLQGSLVNQMLTRMIIIILSWPISITDFEDLDRLQLIRSDLVRSTKVVDTKTIPPQHLHATGLVAASDHSSSYSCIGHGGNRDVPGGHRPQGRLYSSN</sequence>
<gene>
    <name evidence="2" type="ORF">IFM46972_08699</name>
</gene>
<dbReference type="AlphaFoldDB" id="A0A8H3PA42"/>
<comment type="caution">
    <text evidence="2">The sequence shown here is derived from an EMBL/GenBank/DDBJ whole genome shotgun (WGS) entry which is preliminary data.</text>
</comment>
<accession>A0A8H3PA42</accession>
<name>A0A8H3PA42_9EURO</name>
<organism evidence="2 3">
    <name type="scientific">Aspergillus udagawae</name>
    <dbReference type="NCBI Taxonomy" id="91492"/>
    <lineage>
        <taxon>Eukaryota</taxon>
        <taxon>Fungi</taxon>
        <taxon>Dikarya</taxon>
        <taxon>Ascomycota</taxon>
        <taxon>Pezizomycotina</taxon>
        <taxon>Eurotiomycetes</taxon>
        <taxon>Eurotiomycetidae</taxon>
        <taxon>Eurotiales</taxon>
        <taxon>Aspergillaceae</taxon>
        <taxon>Aspergillus</taxon>
        <taxon>Aspergillus subgen. Fumigati</taxon>
    </lineage>
</organism>
<dbReference type="Proteomes" id="UP000465221">
    <property type="component" value="Unassembled WGS sequence"/>
</dbReference>